<keyword evidence="4" id="KW-1185">Reference proteome</keyword>
<dbReference type="SUPFAM" id="SSF51126">
    <property type="entry name" value="Pectin lyase-like"/>
    <property type="match status" value="1"/>
</dbReference>
<dbReference type="InterPro" id="IPR005546">
    <property type="entry name" value="Autotransporte_beta"/>
</dbReference>
<accession>A0ABT3NVU2</accession>
<dbReference type="NCBIfam" id="TIGR01414">
    <property type="entry name" value="autotrans_barl"/>
    <property type="match status" value="1"/>
</dbReference>
<evidence type="ECO:0000313" key="3">
    <source>
        <dbReference type="EMBL" id="MCW8086003.1"/>
    </source>
</evidence>
<dbReference type="PROSITE" id="PS51208">
    <property type="entry name" value="AUTOTRANSPORTER"/>
    <property type="match status" value="1"/>
</dbReference>
<dbReference type="InterPro" id="IPR006315">
    <property type="entry name" value="OM_autotransptr_brl_dom"/>
</dbReference>
<gene>
    <name evidence="3" type="ORF">OF850_10225</name>
</gene>
<evidence type="ECO:0000313" key="4">
    <source>
        <dbReference type="Proteomes" id="UP001526430"/>
    </source>
</evidence>
<dbReference type="Gene3D" id="2.40.128.130">
    <property type="entry name" value="Autotransporter beta-domain"/>
    <property type="match status" value="1"/>
</dbReference>
<evidence type="ECO:0000256" key="1">
    <source>
        <dbReference type="SAM" id="SignalP"/>
    </source>
</evidence>
<dbReference type="Gene3D" id="2.160.20.20">
    <property type="match status" value="1"/>
</dbReference>
<evidence type="ECO:0000259" key="2">
    <source>
        <dbReference type="PROSITE" id="PS51208"/>
    </source>
</evidence>
<dbReference type="SUPFAM" id="SSF103515">
    <property type="entry name" value="Autotransporter"/>
    <property type="match status" value="1"/>
</dbReference>
<dbReference type="Pfam" id="PF03797">
    <property type="entry name" value="Autotransporter"/>
    <property type="match status" value="1"/>
</dbReference>
<protein>
    <submittedName>
        <fullName evidence="3">Autotransporter domain-containing protein</fullName>
    </submittedName>
</protein>
<dbReference type="InterPro" id="IPR012332">
    <property type="entry name" value="Autotransporter_pectin_lyase_C"/>
</dbReference>
<dbReference type="SMART" id="SM00869">
    <property type="entry name" value="Autotransporter"/>
    <property type="match status" value="1"/>
</dbReference>
<dbReference type="InterPro" id="IPR011050">
    <property type="entry name" value="Pectin_lyase_fold/virulence"/>
</dbReference>
<reference evidence="3 4" key="1">
    <citation type="submission" date="2022-10" db="EMBL/GenBank/DDBJ databases">
        <title>Roseococcus glaciei nov., sp. nov., isolated from glacier.</title>
        <authorList>
            <person name="Liu Q."/>
            <person name="Xin Y.-H."/>
        </authorList>
    </citation>
    <scope>NUCLEOTIDE SEQUENCE [LARGE SCALE GENOMIC DNA]</scope>
    <source>
        <strain evidence="3 4">MDT2-1-1</strain>
    </source>
</reference>
<proteinExistence type="predicted"/>
<dbReference type="InterPro" id="IPR036709">
    <property type="entry name" value="Autotransporte_beta_dom_sf"/>
</dbReference>
<dbReference type="RefSeq" id="WP_301589969.1">
    <property type="nucleotide sequence ID" value="NZ_JAPFQI010000006.1"/>
</dbReference>
<feature type="signal peptide" evidence="1">
    <location>
        <begin position="1"/>
        <end position="21"/>
    </location>
</feature>
<name>A0ABT3NVU2_9PROT</name>
<organism evidence="3 4">
    <name type="scientific">Sabulicella glaciei</name>
    <dbReference type="NCBI Taxonomy" id="2984948"/>
    <lineage>
        <taxon>Bacteria</taxon>
        <taxon>Pseudomonadati</taxon>
        <taxon>Pseudomonadota</taxon>
        <taxon>Alphaproteobacteria</taxon>
        <taxon>Acetobacterales</taxon>
        <taxon>Acetobacteraceae</taxon>
        <taxon>Sabulicella</taxon>
    </lineage>
</organism>
<sequence length="1156" mass="113926">MRRRVPPPALAFVLAASAASAQGWNLYDGSTASIFVPYHNAVTNGQLVHSPSLRLSFSGLSGGNFTPGAQSFTMDTGSMGLVASPDNFQPQAGDVAIGPGQLTYTSSGRINHGTWYLTRVNIHDAQGVAAVAEVPVLQVTEITCQHNARECTATTVPSGVAMMGVGFAREADQQQGSRPRDNALINIVQMRGPNGLDAVAPGSGYTPGYVVTRGGVTLGLTPADTAGAAFARLLPNPAIPGEWMPATGGTTVNGVAGQGNSLVDTGVNEMFLVPGAAAGFVAGQAVPAGTRIAVSLPGLGAAGLASYGFTVGGGSALEPSAVIIPHGTSPFVNTGRYALNAFDVIFDSGNGFIGYRRAAGATEGQVTPGFVLQGSWQLPGLFLSSLPVVLAADTALASAGTAGLTGGISGPHALTLSGGGTFNLAGRGTYSGGTAVGPGTGLAISAGNELGSGPLTLDGGRLIGAGAFTLPNAVALTAQGGTVQPGGRNVALTGNLSGAGQLTVSGTGQVTLSGANTQAGGTLVRGGAVLATASDLALGAAGAPLTLNGGTLKALADLAILRPVSATNGSFDTTGGFVIALRGAFTHDGALSVLGDGRLDHAGDAVSASPVTLGGGRLSVSGSLTAPALLVAPGATLGGTGTVNAPTAVAGTLDPGNSPGTLVFSAPVTMLPGSVLAVELDGTGTGNGAGQFDRVVVQGGGFAAAGTVAPALRGLSGATNGFTPALGQGFTIVQADGGISGQFTAVAQPASGTVGTRFDLLYAPNSVTLLTTPAAYGALRDAGLPQTANQAAAGAALDAFRPAAGPRLSGEAASVFGPLYALAPSVLPATLEALAGTSWGDGLAARLSARQAFTAGLSDQLALARGTGDARAAQGVALGPERAAWFRALGQPMLRAGRDGAPGFTAGLGGVAAGTEIRLGAGTRAGVAVGYTSGVVTTRAGARIEGEALNLALYGGWTGPRGVFVEGDAGGGWARDASRRVLAAFGRQARGAAEGGSLGAGLRAGVAMEAAGWRLEPSLALRLDRVDRAGATETGAGSLGLRVQGGDMLSVRSVLGMTVSRRLDLPWDGMSVAPSLRAGWAHEFADASATTRAALLGAPDAGFRVASTRLGRDAALLGAGVRLSLRPGVSLFLDYASEWRSNLSAQTVSGGVRMSF</sequence>
<keyword evidence="1" id="KW-0732">Signal</keyword>
<dbReference type="EMBL" id="JAPFQI010000006">
    <property type="protein sequence ID" value="MCW8086003.1"/>
    <property type="molecule type" value="Genomic_DNA"/>
</dbReference>
<feature type="chain" id="PRO_5045367717" evidence="1">
    <location>
        <begin position="22"/>
        <end position="1156"/>
    </location>
</feature>
<comment type="caution">
    <text evidence="3">The sequence shown here is derived from an EMBL/GenBank/DDBJ whole genome shotgun (WGS) entry which is preliminary data.</text>
</comment>
<dbReference type="Proteomes" id="UP001526430">
    <property type="component" value="Unassembled WGS sequence"/>
</dbReference>
<feature type="domain" description="Autotransporter" evidence="2">
    <location>
        <begin position="877"/>
        <end position="1156"/>
    </location>
</feature>